<name>A0A2M4DAD7_ANODA</name>
<dbReference type="AlphaFoldDB" id="A0A2M4DAD7"/>
<evidence type="ECO:0000313" key="2">
    <source>
        <dbReference type="EMBL" id="MBW74540.1"/>
    </source>
</evidence>
<feature type="chain" id="PRO_5014850407" evidence="1">
    <location>
        <begin position="21"/>
        <end position="113"/>
    </location>
</feature>
<keyword evidence="1" id="KW-0732">Signal</keyword>
<organism evidence="2">
    <name type="scientific">Anopheles darlingi</name>
    <name type="common">Mosquito</name>
    <dbReference type="NCBI Taxonomy" id="43151"/>
    <lineage>
        <taxon>Eukaryota</taxon>
        <taxon>Metazoa</taxon>
        <taxon>Ecdysozoa</taxon>
        <taxon>Arthropoda</taxon>
        <taxon>Hexapoda</taxon>
        <taxon>Insecta</taxon>
        <taxon>Pterygota</taxon>
        <taxon>Neoptera</taxon>
        <taxon>Endopterygota</taxon>
        <taxon>Diptera</taxon>
        <taxon>Nematocera</taxon>
        <taxon>Culicoidea</taxon>
        <taxon>Culicidae</taxon>
        <taxon>Anophelinae</taxon>
        <taxon>Anopheles</taxon>
    </lineage>
</organism>
<reference evidence="2" key="1">
    <citation type="submission" date="2018-01" db="EMBL/GenBank/DDBJ databases">
        <title>An insight into the sialome of Amazonian anophelines.</title>
        <authorList>
            <person name="Ribeiro J.M."/>
            <person name="Scarpassa V."/>
            <person name="Calvo E."/>
        </authorList>
    </citation>
    <scope>NUCLEOTIDE SEQUENCE</scope>
</reference>
<feature type="signal peptide" evidence="1">
    <location>
        <begin position="1"/>
        <end position="20"/>
    </location>
</feature>
<evidence type="ECO:0000256" key="1">
    <source>
        <dbReference type="SAM" id="SignalP"/>
    </source>
</evidence>
<protein>
    <submittedName>
        <fullName evidence="2">Putative secreted protein</fullName>
    </submittedName>
</protein>
<sequence length="113" mass="12854">MIKLALAAIVSICISTMTNQRTDPAEGWRRRRQLPGQAINMLGKWSRRSALLELFKVFPCFLTAPHHLVVLQIESITVAYLRWHCCCSVTTRPQPVSRCGEKRIKHKSLTPGQ</sequence>
<dbReference type="EMBL" id="GGFL01010362">
    <property type="protein sequence ID" value="MBW74540.1"/>
    <property type="molecule type" value="Transcribed_RNA"/>
</dbReference>
<proteinExistence type="predicted"/>
<accession>A0A2M4DAD7</accession>